<sequence>MREMARRIATEDYEREKQHQANLTALSAIGPQRKRRFDTADDSGNVLLTDSSTGLLANRDSLGTSGSGHSRLSLVSASRLSLLGSGQTGVGGTLLTQSGGPDSGQSGLFSSSNALSSGELGTTSGTGTNSFSLAHSSRVHRANLKDVQLVLFRTPRLRRTRAFYRTHWRP</sequence>
<reference evidence="2 3" key="2">
    <citation type="submission" date="2018-11" db="EMBL/GenBank/DDBJ databases">
        <authorList>
            <consortium name="Pathogen Informatics"/>
        </authorList>
    </citation>
    <scope>NUCLEOTIDE SEQUENCE [LARGE SCALE GENOMIC DNA]</scope>
    <source>
        <strain evidence="2 3">Egypt</strain>
    </source>
</reference>
<evidence type="ECO:0000313" key="2">
    <source>
        <dbReference type="EMBL" id="VDP93587.1"/>
    </source>
</evidence>
<dbReference type="AlphaFoldDB" id="A0A183BAT0"/>
<organism evidence="4">
    <name type="scientific">Echinostoma caproni</name>
    <dbReference type="NCBI Taxonomy" id="27848"/>
    <lineage>
        <taxon>Eukaryota</taxon>
        <taxon>Metazoa</taxon>
        <taxon>Spiralia</taxon>
        <taxon>Lophotrochozoa</taxon>
        <taxon>Platyhelminthes</taxon>
        <taxon>Trematoda</taxon>
        <taxon>Digenea</taxon>
        <taxon>Plagiorchiida</taxon>
        <taxon>Echinostomata</taxon>
        <taxon>Echinostomatoidea</taxon>
        <taxon>Echinostomatidae</taxon>
        <taxon>Echinostoma</taxon>
    </lineage>
</organism>
<gene>
    <name evidence="2" type="ORF">ECPE_LOCUS16315</name>
</gene>
<dbReference type="WBParaSite" id="ECPE_0001635801-mRNA-1">
    <property type="protein sequence ID" value="ECPE_0001635801-mRNA-1"/>
    <property type="gene ID" value="ECPE_0001635801"/>
</dbReference>
<protein>
    <submittedName>
        <fullName evidence="4">TAF4 domain-containing protein</fullName>
    </submittedName>
</protein>
<name>A0A183BAT0_9TREM</name>
<reference evidence="4" key="1">
    <citation type="submission" date="2016-06" db="UniProtKB">
        <authorList>
            <consortium name="WormBaseParasite"/>
        </authorList>
    </citation>
    <scope>IDENTIFICATION</scope>
</reference>
<proteinExistence type="predicted"/>
<keyword evidence="3" id="KW-1185">Reference proteome</keyword>
<evidence type="ECO:0000313" key="3">
    <source>
        <dbReference type="Proteomes" id="UP000272942"/>
    </source>
</evidence>
<evidence type="ECO:0000256" key="1">
    <source>
        <dbReference type="SAM" id="MobiDB-lite"/>
    </source>
</evidence>
<dbReference type="EMBL" id="UZAN01063811">
    <property type="protein sequence ID" value="VDP93587.1"/>
    <property type="molecule type" value="Genomic_DNA"/>
</dbReference>
<dbReference type="Proteomes" id="UP000272942">
    <property type="component" value="Unassembled WGS sequence"/>
</dbReference>
<feature type="region of interest" description="Disordered" evidence="1">
    <location>
        <begin position="92"/>
        <end position="121"/>
    </location>
</feature>
<evidence type="ECO:0000313" key="4">
    <source>
        <dbReference type="WBParaSite" id="ECPE_0001635801-mRNA-1"/>
    </source>
</evidence>
<accession>A0A183BAT0</accession>
<dbReference type="OrthoDB" id="21060at2759"/>
<feature type="compositionally biased region" description="Low complexity" evidence="1">
    <location>
        <begin position="93"/>
        <end position="121"/>
    </location>
</feature>